<feature type="transmembrane region" description="Helical" evidence="7">
    <location>
        <begin position="178"/>
        <end position="195"/>
    </location>
</feature>
<feature type="transmembrane region" description="Helical" evidence="7">
    <location>
        <begin position="633"/>
        <end position="655"/>
    </location>
</feature>
<feature type="transmembrane region" description="Helical" evidence="7">
    <location>
        <begin position="304"/>
        <end position="328"/>
    </location>
</feature>
<dbReference type="EMBL" id="BAAAVV010000002">
    <property type="protein sequence ID" value="GAA3160209.1"/>
    <property type="molecule type" value="Genomic_DNA"/>
</dbReference>
<evidence type="ECO:0000256" key="1">
    <source>
        <dbReference type="ARBA" id="ARBA00004651"/>
    </source>
</evidence>
<dbReference type="PANTHER" id="PTHR33406:SF11">
    <property type="entry name" value="MEMBRANE PROTEIN SCO6666-RELATED"/>
    <property type="match status" value="1"/>
</dbReference>
<proteinExistence type="inferred from homology"/>
<dbReference type="InterPro" id="IPR050545">
    <property type="entry name" value="Mycobact_MmpL"/>
</dbReference>
<feature type="transmembrane region" description="Helical" evidence="7">
    <location>
        <begin position="661"/>
        <end position="685"/>
    </location>
</feature>
<dbReference type="SUPFAM" id="SSF82866">
    <property type="entry name" value="Multidrug efflux transporter AcrB transmembrane domain"/>
    <property type="match status" value="2"/>
</dbReference>
<dbReference type="InterPro" id="IPR000731">
    <property type="entry name" value="SSD"/>
</dbReference>
<keyword evidence="4 7" id="KW-0812">Transmembrane</keyword>
<comment type="similarity">
    <text evidence="2">Belongs to the resistance-nodulation-cell division (RND) (TC 2.A.6) family. MmpL subfamily.</text>
</comment>
<dbReference type="InterPro" id="IPR004869">
    <property type="entry name" value="MMPL_dom"/>
</dbReference>
<evidence type="ECO:0000256" key="3">
    <source>
        <dbReference type="ARBA" id="ARBA00022475"/>
    </source>
</evidence>
<evidence type="ECO:0000256" key="7">
    <source>
        <dbReference type="SAM" id="Phobius"/>
    </source>
</evidence>
<feature type="transmembrane region" description="Helical" evidence="7">
    <location>
        <begin position="226"/>
        <end position="249"/>
    </location>
</feature>
<protein>
    <submittedName>
        <fullName evidence="9">MMPL family transporter</fullName>
    </submittedName>
</protein>
<keyword evidence="6 7" id="KW-0472">Membrane</keyword>
<feature type="domain" description="SSD" evidence="8">
    <location>
        <begin position="197"/>
        <end position="327"/>
    </location>
</feature>
<dbReference type="PROSITE" id="PS50156">
    <property type="entry name" value="SSD"/>
    <property type="match status" value="1"/>
</dbReference>
<feature type="transmembrane region" description="Helical" evidence="7">
    <location>
        <begin position="554"/>
        <end position="573"/>
    </location>
</feature>
<evidence type="ECO:0000313" key="9">
    <source>
        <dbReference type="EMBL" id="GAA3160209.1"/>
    </source>
</evidence>
<feature type="transmembrane region" description="Helical" evidence="7">
    <location>
        <begin position="593"/>
        <end position="612"/>
    </location>
</feature>
<gene>
    <name evidence="9" type="ORF">GCM10010531_09610</name>
</gene>
<evidence type="ECO:0000259" key="8">
    <source>
        <dbReference type="PROSITE" id="PS50156"/>
    </source>
</evidence>
<keyword evidence="3" id="KW-1003">Cell membrane</keyword>
<reference evidence="10" key="1">
    <citation type="journal article" date="2019" name="Int. J. Syst. Evol. Microbiol.">
        <title>The Global Catalogue of Microorganisms (GCM) 10K type strain sequencing project: providing services to taxonomists for standard genome sequencing and annotation.</title>
        <authorList>
            <consortium name="The Broad Institute Genomics Platform"/>
            <consortium name="The Broad Institute Genome Sequencing Center for Infectious Disease"/>
            <person name="Wu L."/>
            <person name="Ma J."/>
        </authorList>
    </citation>
    <scope>NUCLEOTIDE SEQUENCE [LARGE SCALE GENOMIC DNA]</scope>
    <source>
        <strain evidence="10">JCM 15614</strain>
    </source>
</reference>
<dbReference type="Gene3D" id="1.20.1640.10">
    <property type="entry name" value="Multidrug efflux transporter AcrB transmembrane domain"/>
    <property type="match status" value="2"/>
</dbReference>
<evidence type="ECO:0000256" key="6">
    <source>
        <dbReference type="ARBA" id="ARBA00023136"/>
    </source>
</evidence>
<accession>A0ABP6NWC3</accession>
<evidence type="ECO:0000256" key="2">
    <source>
        <dbReference type="ARBA" id="ARBA00010157"/>
    </source>
</evidence>
<comment type="caution">
    <text evidence="9">The sequence shown here is derived from an EMBL/GenBank/DDBJ whole genome shotgun (WGS) entry which is preliminary data.</text>
</comment>
<feature type="transmembrane region" description="Helical" evidence="7">
    <location>
        <begin position="524"/>
        <end position="547"/>
    </location>
</feature>
<evidence type="ECO:0000256" key="5">
    <source>
        <dbReference type="ARBA" id="ARBA00022989"/>
    </source>
</evidence>
<dbReference type="Pfam" id="PF03176">
    <property type="entry name" value="MMPL"/>
    <property type="match status" value="2"/>
</dbReference>
<organism evidence="9 10">
    <name type="scientific">Blastococcus jejuensis</name>
    <dbReference type="NCBI Taxonomy" id="351224"/>
    <lineage>
        <taxon>Bacteria</taxon>
        <taxon>Bacillati</taxon>
        <taxon>Actinomycetota</taxon>
        <taxon>Actinomycetes</taxon>
        <taxon>Geodermatophilales</taxon>
        <taxon>Geodermatophilaceae</taxon>
        <taxon>Blastococcus</taxon>
    </lineage>
</organism>
<keyword evidence="10" id="KW-1185">Reference proteome</keyword>
<name>A0ABP6NWC3_9ACTN</name>
<feature type="transmembrane region" description="Helical" evidence="7">
    <location>
        <begin position="277"/>
        <end position="298"/>
    </location>
</feature>
<evidence type="ECO:0000256" key="4">
    <source>
        <dbReference type="ARBA" id="ARBA00022692"/>
    </source>
</evidence>
<comment type="subcellular location">
    <subcellularLocation>
        <location evidence="1">Cell membrane</location>
        <topology evidence="1">Multi-pass membrane protein</topology>
    </subcellularLocation>
</comment>
<dbReference type="PANTHER" id="PTHR33406">
    <property type="entry name" value="MEMBRANE PROTEIN MJ1562-RELATED"/>
    <property type="match status" value="1"/>
</dbReference>
<sequence length="730" mass="76878">MFEALGRMMFRRRRWVVALALAFVTFAVTWGTGVFGQLTGGGFEDPDSESTRAGEVAAQELGREGSDVIVLYRSDGLTVDDPAFQEAVTESLDALPDDVVEQATTFWATQAPQLVSEDRRSTYAVLTLAGDDDQREAGLEEIQADLAADGLDVSVGGGVAINRDINEMVSSDIARAEMISLPILAVLLVIIFGSIAAASLPLAIGGVAILGAFTALRGFAQVTDVSIFAVNVVTIIGLGLAIDYGLFMVSRFREEMRRQGSVEDALARTMATAGRTVAVSGVTVAISLAGLLIFPQVFLRSMGFGGMSAVLIAMLAALTLLPALLAMLGPKVDALSVRPWLRRVFHRPPARPAGDEHGAWARIAHAVMRRPVLITVGVAGLLLALSLPFLRVEFGGVDERVLPQGTESREVSETLKAEFPPSSSGPIQSVVTLADPVESPAGGAALQAYVDDVAAVPGVDGATVTAAAGDTARVSVAYAGDPIGEEARALVGEIRDVPVPDGGEALVGGQAAALEDLLDSLGSLLPWMGLFVVATSFVLLFLAFGSVVLPIKAVVMNVLSLGASFGALVWIFQDGHLSGFLDFTPTGFIEATQPILILAIIFGLSMDYEVFLMSRIREQYDLTGDNTTAVATGLQRTGGIITSAALLLLVVIGAFSLSGIVFIKMIGVAMLIAIVVDATIVRILLVPATMRLLGRANWWAPGPLGRLYARYGIKEDEPAREPQRELAGTH</sequence>
<dbReference type="Proteomes" id="UP001499924">
    <property type="component" value="Unassembled WGS sequence"/>
</dbReference>
<feature type="transmembrane region" description="Helical" evidence="7">
    <location>
        <begin position="372"/>
        <end position="390"/>
    </location>
</feature>
<dbReference type="RefSeq" id="WP_344687459.1">
    <property type="nucleotide sequence ID" value="NZ_BAAAVV010000002.1"/>
</dbReference>
<evidence type="ECO:0000313" key="10">
    <source>
        <dbReference type="Proteomes" id="UP001499924"/>
    </source>
</evidence>
<keyword evidence="5 7" id="KW-1133">Transmembrane helix</keyword>